<evidence type="ECO:0000313" key="2">
    <source>
        <dbReference type="Proteomes" id="UP001177080"/>
    </source>
</evidence>
<name>A0ABT8X9R3_9HYPH</name>
<proteinExistence type="predicted"/>
<keyword evidence="2" id="KW-1185">Reference proteome</keyword>
<dbReference type="InterPro" id="IPR016181">
    <property type="entry name" value="Acyl_CoA_acyltransferase"/>
</dbReference>
<reference evidence="1" key="1">
    <citation type="submission" date="2022-04" db="EMBL/GenBank/DDBJ databases">
        <title>Shinella lacus sp. nov., a novel member of the genus Shinella from water.</title>
        <authorList>
            <person name="Deng Y."/>
        </authorList>
    </citation>
    <scope>NUCLEOTIDE SEQUENCE</scope>
    <source>
        <strain evidence="1">JCM 31239</strain>
    </source>
</reference>
<dbReference type="SUPFAM" id="SSF55729">
    <property type="entry name" value="Acyl-CoA N-acyltransferases (Nat)"/>
    <property type="match status" value="1"/>
</dbReference>
<evidence type="ECO:0000313" key="1">
    <source>
        <dbReference type="EMBL" id="MDO6120459.1"/>
    </source>
</evidence>
<evidence type="ECO:0008006" key="3">
    <source>
        <dbReference type="Google" id="ProtNLM"/>
    </source>
</evidence>
<organism evidence="1 2">
    <name type="scientific">Shinella curvata</name>
    <dbReference type="NCBI Taxonomy" id="1817964"/>
    <lineage>
        <taxon>Bacteria</taxon>
        <taxon>Pseudomonadati</taxon>
        <taxon>Pseudomonadota</taxon>
        <taxon>Alphaproteobacteria</taxon>
        <taxon>Hyphomicrobiales</taxon>
        <taxon>Rhizobiaceae</taxon>
        <taxon>Shinella</taxon>
    </lineage>
</organism>
<dbReference type="RefSeq" id="WP_244762083.1">
    <property type="nucleotide sequence ID" value="NZ_JALJCJ010000004.1"/>
</dbReference>
<dbReference type="Proteomes" id="UP001177080">
    <property type="component" value="Unassembled WGS sequence"/>
</dbReference>
<comment type="caution">
    <text evidence="1">The sequence shown here is derived from an EMBL/GenBank/DDBJ whole genome shotgun (WGS) entry which is preliminary data.</text>
</comment>
<accession>A0ABT8X9R3</accession>
<gene>
    <name evidence="1" type="ORF">GB928_004610</name>
</gene>
<protein>
    <recommendedName>
        <fullName evidence="3">N-acetyltransferase domain-containing protein</fullName>
    </recommendedName>
</protein>
<dbReference type="EMBL" id="WHSC02000002">
    <property type="protein sequence ID" value="MDO6120459.1"/>
    <property type="molecule type" value="Genomic_DNA"/>
</dbReference>
<dbReference type="Gene3D" id="3.40.630.30">
    <property type="match status" value="1"/>
</dbReference>
<sequence length="289" mass="31852">MARLSKLLPSDAASPILFYPRTPTMMLAKPPLSQGHAARSLRILTAADRPDLRALGDALATTAWPVFLNADSTTVECWDRLYEPGLDRFQLFALSTDEDGGERLVATANAIPFFWSTPEDDSSLPQEGWGGVLAAGVRAFGHTVNALSALSVVVSADKRGGDLAERMIMAMRAIAKASGFQAMVVPIRPTRKSHYPLETMETYLSWMTENGEPFDPWIRKHRRLGARVVGIAGHSMEVCANVPQWARWTDLRFPVSGRYHVAGGLAPVEIDLAGNRGVYHEPNVWMRHF</sequence>